<keyword evidence="2" id="KW-1133">Transmembrane helix</keyword>
<feature type="compositionally biased region" description="Basic and acidic residues" evidence="1">
    <location>
        <begin position="481"/>
        <end position="498"/>
    </location>
</feature>
<evidence type="ECO:0000256" key="2">
    <source>
        <dbReference type="SAM" id="Phobius"/>
    </source>
</evidence>
<feature type="compositionally biased region" description="Basic and acidic residues" evidence="1">
    <location>
        <begin position="1722"/>
        <end position="1736"/>
    </location>
</feature>
<name>A0ABN9PSM5_9DINO</name>
<feature type="compositionally biased region" description="Low complexity" evidence="1">
    <location>
        <begin position="1633"/>
        <end position="1651"/>
    </location>
</feature>
<keyword evidence="4" id="KW-1185">Reference proteome</keyword>
<evidence type="ECO:0000313" key="3">
    <source>
        <dbReference type="EMBL" id="CAK0794729.1"/>
    </source>
</evidence>
<dbReference type="EMBL" id="CAUYUJ010001197">
    <property type="protein sequence ID" value="CAK0794729.1"/>
    <property type="molecule type" value="Genomic_DNA"/>
</dbReference>
<feature type="compositionally biased region" description="Basic residues" evidence="1">
    <location>
        <begin position="1706"/>
        <end position="1715"/>
    </location>
</feature>
<proteinExistence type="predicted"/>
<feature type="compositionally biased region" description="Low complexity" evidence="1">
    <location>
        <begin position="1747"/>
        <end position="1756"/>
    </location>
</feature>
<feature type="non-terminal residue" evidence="3">
    <location>
        <position position="1"/>
    </location>
</feature>
<feature type="region of interest" description="Disordered" evidence="1">
    <location>
        <begin position="1092"/>
        <end position="1114"/>
    </location>
</feature>
<protein>
    <submittedName>
        <fullName evidence="3">Uncharacterized protein</fullName>
    </submittedName>
</protein>
<sequence length="1900" mass="208912">APSRGGPCMDGGAPPLWATLLTAWGATWSACWSWGWGGVTTQAAHAPFASSGHCQEDSERCSCDWELRKIIDLQQEVGLLQSEVWALRCLLLAGLLLLGAVASGAGTLGFLVGACRRCRCGGRERAPGRAAEPGAQPAAASRGPRRRAAGSSSPMADVLTLDIGDPQILVHYPDDENGFCWHHRVLLFRVSDDIWISLTPDLALVRLKLLDIRHEVLERRAPFPAHLGNQVYAHDPIAAAALAGFRRRAKIQGQLLGVGQVDVVERMIWVVAEPRSARFGEVIDSAIMDDDARGTGFDTKGVAVVDGEEIFVQKIAASKLDDFKKETKADLGDVRTLGDHLDDAGQRSLRLSEAVALMRDTDQPNFPLAGVRSVKEFLESVASGPGNMTSYQVIRLMHSWDQVDASMMASAELIVRWLVQTEIAVERNPRHPDYSGLDIVISAPVNAAGRATTNKFNSWVTDKLKERAQIWKQERLYREEQKTNLKEGKGGDGYDPSKKKPKKRGVFDTVRALNQLAAANVNSRRAQGHDRAPEGHLQPTAVQQWAIQNVARRVQAHGDCPADLTEESSLHEILDSRDHYGMEPKNLASFDFDKVKILHRKVHVRPIRRELPASAAGYLRRASDLIEMGEAELERDRAEGVGVTPYWDPHLRRSRDLRKRLYQRLDQQGLLTWRRRLKGHAGIFVVKKKDGLQRLIIDARAANRAHRPPPTTRLGSSRCMADLDLSDPRLKASGFGGLGSGAFSPAGREGDVGDCFYNFTIPELASWFGFTDQFDTNELTEMGCLPDSIWDDAEGAETKVVDGEQLYPCMCAVCMGWSWALYFANEAVTYRVQRALPDGAEKVMREMQPAPTIEPGKCVAGVYVDNVQVIGGCEADANTQMHEIENLFREDRIPFDVEPGDSLEMQSLGLVCHWQERRLRHVARRVWRTYVAGHALLRRRKLHGHALQCWPGHVANLNQLCPEAMSALNACYRFIEESLESPKRVWPSVKSEIRCSMNLLFLMEADLGATYSDQVYCGGSSGRGYALHVTNAEPIELREAWRWRERWRYRDVPTVTGHVSNGLDYVRGGTPGTATGPKTAFGQSLLSQAEVPEDASGLAPSPARSRAAKPARGRTQLHLDSGIPALGDSWVARRRYKLVAADRWRWQDEHINLKEARVAMMGLRRHCRSVKFMGTKLLSISDSQVTVGAFEKGRSSAGLQALCRRAAAYRLGGQIAWRLRYIETDRNPSDEDSRRWDLKKPAGLNRGPERRDAAPSLSAPAASYTTSSSSRSPPSASSASVVRPSIQSEPGKSVFCMELLGGKGELTRACRAEGLPFADSVDIRDGWEFDLSRRSTQEFILRLAREGRLIYVHLGTPCQVWSIARRGIRNHVRARARERLGIEFALFTATLCHILSRRGCYWSVENPRTSRLWTFDPIARLHGLADVVEVNFDMSMYGTAYRKPTRILTNLKALQSLGDRPRIRHKHSVLLHGHLTPLAAAYPPALGSCWARLLSSALPGDMRPGQRAFDPSEVRHGLQRAAGRQPAARGAAVHGEVDEPREPACQAADSFLEHDPIIQFGQDERPRRWRAHPDWAAAATGEGPTAAAYRPPAGRPHHRPAEGLADHGDGDRRHSGEVRDGGPRVRDLREGEAPAAAAAGTPGRQPLPLLRGPVRRRLRGLGGAQRLLRVQAAEAQDDGQGRPPKGAGLPEGLDEAGAREDASAAARHHRGRHRAGPSGAREPPDGGRGGDPDRHLHAALRGGGAEAGPDPAAGAGREARRALWHRHRALGVARDHEDGRPGRQPARGRRGEAVADERAAAAPQAHRVGQEEDLRLHPRRLRARGEEVGLPPGLHLPGRLPARLPALGRQQRQGALPEDVERGSEARTMGIFRVGGLRREGGPDLAAVAQGSLGQAEKGG</sequence>
<gene>
    <name evidence="3" type="ORF">PCOR1329_LOCUS4618</name>
</gene>
<feature type="region of interest" description="Disordered" evidence="1">
    <location>
        <begin position="1673"/>
        <end position="1810"/>
    </location>
</feature>
<keyword evidence="2" id="KW-0812">Transmembrane</keyword>
<feature type="transmembrane region" description="Helical" evidence="2">
    <location>
        <begin position="89"/>
        <end position="112"/>
    </location>
</feature>
<comment type="caution">
    <text evidence="3">The sequence shown here is derived from an EMBL/GenBank/DDBJ whole genome shotgun (WGS) entry which is preliminary data.</text>
</comment>
<feature type="compositionally biased region" description="Basic and acidic residues" evidence="1">
    <location>
        <begin position="1227"/>
        <end position="1240"/>
    </location>
</feature>
<keyword evidence="2" id="KW-0472">Membrane</keyword>
<feature type="region of interest" description="Disordered" evidence="1">
    <location>
        <begin position="1227"/>
        <end position="1284"/>
    </location>
</feature>
<evidence type="ECO:0000256" key="1">
    <source>
        <dbReference type="SAM" id="MobiDB-lite"/>
    </source>
</evidence>
<organism evidence="3 4">
    <name type="scientific">Prorocentrum cordatum</name>
    <dbReference type="NCBI Taxonomy" id="2364126"/>
    <lineage>
        <taxon>Eukaryota</taxon>
        <taxon>Sar</taxon>
        <taxon>Alveolata</taxon>
        <taxon>Dinophyceae</taxon>
        <taxon>Prorocentrales</taxon>
        <taxon>Prorocentraceae</taxon>
        <taxon>Prorocentrum</taxon>
    </lineage>
</organism>
<dbReference type="Proteomes" id="UP001189429">
    <property type="component" value="Unassembled WGS sequence"/>
</dbReference>
<feature type="compositionally biased region" description="Low complexity" evidence="1">
    <location>
        <begin position="1095"/>
        <end position="1105"/>
    </location>
</feature>
<feature type="compositionally biased region" description="Low complexity" evidence="1">
    <location>
        <begin position="1577"/>
        <end position="1592"/>
    </location>
</feature>
<evidence type="ECO:0000313" key="4">
    <source>
        <dbReference type="Proteomes" id="UP001189429"/>
    </source>
</evidence>
<feature type="compositionally biased region" description="Low complexity" evidence="1">
    <location>
        <begin position="128"/>
        <end position="142"/>
    </location>
</feature>
<feature type="region of interest" description="Disordered" evidence="1">
    <location>
        <begin position="1577"/>
        <end position="1651"/>
    </location>
</feature>
<reference evidence="3" key="1">
    <citation type="submission" date="2023-10" db="EMBL/GenBank/DDBJ databases">
        <authorList>
            <person name="Chen Y."/>
            <person name="Shah S."/>
            <person name="Dougan E. K."/>
            <person name="Thang M."/>
            <person name="Chan C."/>
        </authorList>
    </citation>
    <scope>NUCLEOTIDE SEQUENCE [LARGE SCALE GENOMIC DNA]</scope>
</reference>
<feature type="region of interest" description="Disordered" evidence="1">
    <location>
        <begin position="481"/>
        <end position="504"/>
    </location>
</feature>
<feature type="compositionally biased region" description="Basic and acidic residues" evidence="1">
    <location>
        <begin position="1789"/>
        <end position="1799"/>
    </location>
</feature>
<feature type="compositionally biased region" description="Low complexity" evidence="1">
    <location>
        <begin position="1254"/>
        <end position="1284"/>
    </location>
</feature>
<accession>A0ABN9PSM5</accession>
<feature type="compositionally biased region" description="Basic and acidic residues" evidence="1">
    <location>
        <begin position="1599"/>
        <end position="1632"/>
    </location>
</feature>
<feature type="region of interest" description="Disordered" evidence="1">
    <location>
        <begin position="123"/>
        <end position="153"/>
    </location>
</feature>